<protein>
    <submittedName>
        <fullName evidence="1">Uncharacterized protein</fullName>
    </submittedName>
</protein>
<reference evidence="2" key="2">
    <citation type="journal article" date="2017" name="Nat. Plants">
        <title>The Aegilops tauschii genome reveals multiple impacts of transposons.</title>
        <authorList>
            <person name="Zhao G."/>
            <person name="Zou C."/>
            <person name="Li K."/>
            <person name="Wang K."/>
            <person name="Li T."/>
            <person name="Gao L."/>
            <person name="Zhang X."/>
            <person name="Wang H."/>
            <person name="Yang Z."/>
            <person name="Liu X."/>
            <person name="Jiang W."/>
            <person name="Mao L."/>
            <person name="Kong X."/>
            <person name="Jiao Y."/>
            <person name="Jia J."/>
        </authorList>
    </citation>
    <scope>NUCLEOTIDE SEQUENCE [LARGE SCALE GENOMIC DNA]</scope>
    <source>
        <strain evidence="2">cv. AL8/78</strain>
    </source>
</reference>
<dbReference type="PANTHER" id="PTHR18868">
    <property type="entry name" value="OS07G0665300 PROTEIN-RELATED"/>
    <property type="match status" value="1"/>
</dbReference>
<dbReference type="EnsemblPlants" id="AET5Gv20668900.14">
    <property type="protein sequence ID" value="AET5Gv20668900.14"/>
    <property type="gene ID" value="AET5Gv20668900"/>
</dbReference>
<evidence type="ECO:0000313" key="2">
    <source>
        <dbReference type="Proteomes" id="UP000015105"/>
    </source>
</evidence>
<organism evidence="1 2">
    <name type="scientific">Aegilops tauschii subsp. strangulata</name>
    <name type="common">Goatgrass</name>
    <dbReference type="NCBI Taxonomy" id="200361"/>
    <lineage>
        <taxon>Eukaryota</taxon>
        <taxon>Viridiplantae</taxon>
        <taxon>Streptophyta</taxon>
        <taxon>Embryophyta</taxon>
        <taxon>Tracheophyta</taxon>
        <taxon>Spermatophyta</taxon>
        <taxon>Magnoliopsida</taxon>
        <taxon>Liliopsida</taxon>
        <taxon>Poales</taxon>
        <taxon>Poaceae</taxon>
        <taxon>BOP clade</taxon>
        <taxon>Pooideae</taxon>
        <taxon>Triticodae</taxon>
        <taxon>Triticeae</taxon>
        <taxon>Triticinae</taxon>
        <taxon>Aegilops</taxon>
    </lineage>
</organism>
<sequence length="147" mass="15492">PSNASRRRAGAPTSSASLTGAAAPVQFIGEMLKFRQMSRSSNGRQKIRKRVVKKEVSSIVSDRRKAVVENITQELATKLSPSIVSLASFDGDKMHFRSTGIVLANSSSGGACVLTSSALVSTSDKERMLTPALKVCAANLSALVALI</sequence>
<reference evidence="1" key="3">
    <citation type="journal article" date="2017" name="Nature">
        <title>Genome sequence of the progenitor of the wheat D genome Aegilops tauschii.</title>
        <authorList>
            <person name="Luo M.C."/>
            <person name="Gu Y.Q."/>
            <person name="Puiu D."/>
            <person name="Wang H."/>
            <person name="Twardziok S.O."/>
            <person name="Deal K.R."/>
            <person name="Huo N."/>
            <person name="Zhu T."/>
            <person name="Wang L."/>
            <person name="Wang Y."/>
            <person name="McGuire P.E."/>
            <person name="Liu S."/>
            <person name="Long H."/>
            <person name="Ramasamy R.K."/>
            <person name="Rodriguez J.C."/>
            <person name="Van S.L."/>
            <person name="Yuan L."/>
            <person name="Wang Z."/>
            <person name="Xia Z."/>
            <person name="Xiao L."/>
            <person name="Anderson O.D."/>
            <person name="Ouyang S."/>
            <person name="Liang Y."/>
            <person name="Zimin A.V."/>
            <person name="Pertea G."/>
            <person name="Qi P."/>
            <person name="Bennetzen J.L."/>
            <person name="Dai X."/>
            <person name="Dawson M.W."/>
            <person name="Muller H.G."/>
            <person name="Kugler K."/>
            <person name="Rivarola-Duarte L."/>
            <person name="Spannagl M."/>
            <person name="Mayer K.F.X."/>
            <person name="Lu F.H."/>
            <person name="Bevan M.W."/>
            <person name="Leroy P."/>
            <person name="Li P."/>
            <person name="You F.M."/>
            <person name="Sun Q."/>
            <person name="Liu Z."/>
            <person name="Lyons E."/>
            <person name="Wicker T."/>
            <person name="Salzberg S.L."/>
            <person name="Devos K.M."/>
            <person name="Dvorak J."/>
        </authorList>
    </citation>
    <scope>NUCLEOTIDE SEQUENCE [LARGE SCALE GENOMIC DNA]</scope>
    <source>
        <strain evidence="1">cv. AL8/78</strain>
    </source>
</reference>
<keyword evidence="2" id="KW-1185">Reference proteome</keyword>
<dbReference type="AlphaFoldDB" id="A0A453L8D7"/>
<evidence type="ECO:0000313" key="1">
    <source>
        <dbReference type="EnsemblPlants" id="AET5Gv20668900.14"/>
    </source>
</evidence>
<name>A0A453L8D7_AEGTS</name>
<reference evidence="1" key="5">
    <citation type="journal article" date="2021" name="G3 (Bethesda)">
        <title>Aegilops tauschii genome assembly Aet v5.0 features greater sequence contiguity and improved annotation.</title>
        <authorList>
            <person name="Wang L."/>
            <person name="Zhu T."/>
            <person name="Rodriguez J.C."/>
            <person name="Deal K.R."/>
            <person name="Dubcovsky J."/>
            <person name="McGuire P.E."/>
            <person name="Lux T."/>
            <person name="Spannagl M."/>
            <person name="Mayer K.F.X."/>
            <person name="Baldrich P."/>
            <person name="Meyers B.C."/>
            <person name="Huo N."/>
            <person name="Gu Y.Q."/>
            <person name="Zhou H."/>
            <person name="Devos K.M."/>
            <person name="Bennetzen J.L."/>
            <person name="Unver T."/>
            <person name="Budak H."/>
            <person name="Gulick P.J."/>
            <person name="Galiba G."/>
            <person name="Kalapos B."/>
            <person name="Nelson D.R."/>
            <person name="Li P."/>
            <person name="You F.M."/>
            <person name="Luo M.C."/>
            <person name="Dvorak J."/>
        </authorList>
    </citation>
    <scope>NUCLEOTIDE SEQUENCE [LARGE SCALE GENOMIC DNA]</scope>
    <source>
        <strain evidence="1">cv. AL8/78</strain>
    </source>
</reference>
<dbReference type="Proteomes" id="UP000015105">
    <property type="component" value="Chromosome 5D"/>
</dbReference>
<proteinExistence type="predicted"/>
<accession>A0A453L8D7</accession>
<dbReference type="PANTHER" id="PTHR18868:SF41">
    <property type="match status" value="1"/>
</dbReference>
<reference evidence="2" key="1">
    <citation type="journal article" date="2014" name="Science">
        <title>Ancient hybridizations among the ancestral genomes of bread wheat.</title>
        <authorList>
            <consortium name="International Wheat Genome Sequencing Consortium,"/>
            <person name="Marcussen T."/>
            <person name="Sandve S.R."/>
            <person name="Heier L."/>
            <person name="Spannagl M."/>
            <person name="Pfeifer M."/>
            <person name="Jakobsen K.S."/>
            <person name="Wulff B.B."/>
            <person name="Steuernagel B."/>
            <person name="Mayer K.F."/>
            <person name="Olsen O.A."/>
        </authorList>
    </citation>
    <scope>NUCLEOTIDE SEQUENCE [LARGE SCALE GENOMIC DNA]</scope>
    <source>
        <strain evidence="2">cv. AL8/78</strain>
    </source>
</reference>
<dbReference type="Gramene" id="AET5Gv20668900.14">
    <property type="protein sequence ID" value="AET5Gv20668900.14"/>
    <property type="gene ID" value="AET5Gv20668900"/>
</dbReference>
<reference evidence="1" key="4">
    <citation type="submission" date="2019-03" db="UniProtKB">
        <authorList>
            <consortium name="EnsemblPlants"/>
        </authorList>
    </citation>
    <scope>IDENTIFICATION</scope>
</reference>